<protein>
    <recommendedName>
        <fullName evidence="5">Azaphilone pigments biosynthesis cluster protein L N-terminal domain-containing protein</fullName>
    </recommendedName>
</protein>
<feature type="domain" description="Azaphilone pigments biosynthesis cluster protein L N-terminal" evidence="5">
    <location>
        <begin position="1"/>
        <end position="176"/>
    </location>
</feature>
<feature type="region of interest" description="Disordered" evidence="4">
    <location>
        <begin position="202"/>
        <end position="265"/>
    </location>
</feature>
<evidence type="ECO:0000259" key="5">
    <source>
        <dbReference type="Pfam" id="PF17111"/>
    </source>
</evidence>
<gene>
    <name evidence="6" type="ORF">AA0119_g12019</name>
</gene>
<dbReference type="PANTHER" id="PTHR44019">
    <property type="entry name" value="WD REPEAT-CONTAINING PROTEIN 55"/>
    <property type="match status" value="1"/>
</dbReference>
<dbReference type="InterPro" id="IPR019775">
    <property type="entry name" value="WD40_repeat_CS"/>
</dbReference>
<evidence type="ECO:0000256" key="4">
    <source>
        <dbReference type="SAM" id="MobiDB-lite"/>
    </source>
</evidence>
<keyword evidence="7" id="KW-1185">Reference proteome</keyword>
<dbReference type="EMBL" id="PDXF01000103">
    <property type="protein sequence ID" value="RYN88235.1"/>
    <property type="molecule type" value="Genomic_DNA"/>
</dbReference>
<dbReference type="Gene3D" id="2.130.10.10">
    <property type="entry name" value="YVTN repeat-like/Quinoprotein amine dehydrogenase"/>
    <property type="match status" value="2"/>
</dbReference>
<evidence type="ECO:0000313" key="7">
    <source>
        <dbReference type="Proteomes" id="UP000293195"/>
    </source>
</evidence>
<dbReference type="InterPro" id="IPR031348">
    <property type="entry name" value="PigL_N"/>
</dbReference>
<feature type="repeat" description="WD" evidence="3">
    <location>
        <begin position="488"/>
        <end position="529"/>
    </location>
</feature>
<organism evidence="6 7">
    <name type="scientific">Alternaria tenuissima</name>
    <dbReference type="NCBI Taxonomy" id="119927"/>
    <lineage>
        <taxon>Eukaryota</taxon>
        <taxon>Fungi</taxon>
        <taxon>Dikarya</taxon>
        <taxon>Ascomycota</taxon>
        <taxon>Pezizomycotina</taxon>
        <taxon>Dothideomycetes</taxon>
        <taxon>Pleosporomycetidae</taxon>
        <taxon>Pleosporales</taxon>
        <taxon>Pleosporineae</taxon>
        <taxon>Pleosporaceae</taxon>
        <taxon>Alternaria</taxon>
        <taxon>Alternaria sect. Alternaria</taxon>
        <taxon>Alternaria alternata complex</taxon>
    </lineage>
</organism>
<feature type="compositionally biased region" description="Polar residues" evidence="4">
    <location>
        <begin position="252"/>
        <end position="261"/>
    </location>
</feature>
<keyword evidence="2" id="KW-0677">Repeat</keyword>
<dbReference type="SUPFAM" id="SSF50978">
    <property type="entry name" value="WD40 repeat-like"/>
    <property type="match status" value="1"/>
</dbReference>
<comment type="caution">
    <text evidence="6">The sequence shown here is derived from an EMBL/GenBank/DDBJ whole genome shotgun (WGS) entry which is preliminary data.</text>
</comment>
<feature type="compositionally biased region" description="Low complexity" evidence="4">
    <location>
        <begin position="237"/>
        <end position="251"/>
    </location>
</feature>
<accession>A0ABY0FUA0</accession>
<proteinExistence type="predicted"/>
<reference evidence="7" key="1">
    <citation type="journal article" date="2019" name="bioRxiv">
        <title>Genomics, evolutionary history and diagnostics of the Alternaria alternata species group including apple and Asian pear pathotypes.</title>
        <authorList>
            <person name="Armitage A.D."/>
            <person name="Cockerton H.M."/>
            <person name="Sreenivasaprasad S."/>
            <person name="Woodhall J.W."/>
            <person name="Lane C.R."/>
            <person name="Harrison R.J."/>
            <person name="Clarkson J.P."/>
        </authorList>
    </citation>
    <scope>NUCLEOTIDE SEQUENCE [LARGE SCALE GENOMIC DNA]</scope>
    <source>
        <strain evidence="7">FERA 635</strain>
    </source>
</reference>
<feature type="repeat" description="WD" evidence="3">
    <location>
        <begin position="530"/>
        <end position="561"/>
    </location>
</feature>
<evidence type="ECO:0000256" key="1">
    <source>
        <dbReference type="ARBA" id="ARBA00022574"/>
    </source>
</evidence>
<dbReference type="InterPro" id="IPR015943">
    <property type="entry name" value="WD40/YVTN_repeat-like_dom_sf"/>
</dbReference>
<evidence type="ECO:0000256" key="3">
    <source>
        <dbReference type="PROSITE-ProRule" id="PRU00221"/>
    </source>
</evidence>
<dbReference type="SMART" id="SM00320">
    <property type="entry name" value="WD40"/>
    <property type="match status" value="6"/>
</dbReference>
<dbReference type="CDD" id="cd00200">
    <property type="entry name" value="WD40"/>
    <property type="match status" value="1"/>
</dbReference>
<feature type="compositionally biased region" description="Polar residues" evidence="4">
    <location>
        <begin position="202"/>
        <end position="218"/>
    </location>
</feature>
<dbReference type="PROSITE" id="PS00678">
    <property type="entry name" value="WD_REPEATS_1"/>
    <property type="match status" value="1"/>
</dbReference>
<dbReference type="Pfam" id="PF00400">
    <property type="entry name" value="WD40"/>
    <property type="match status" value="6"/>
</dbReference>
<dbReference type="Proteomes" id="UP000293195">
    <property type="component" value="Unassembled WGS sequence"/>
</dbReference>
<sequence>MDPVSVALGCIALLPPITKASKSIGIFVLEVRDARKEMDMVQAELVSLRSVLEILAQDMRSCPDDIFPTILVENITSIIADCELAVNQIEQCIAAHTNDKTSKSVKWAMFGRDSMLKHKSMLHAYQRALDMAIETLNISVSRNIKVDTANLLIDTSEIKEDTSQILQEIAKLQAKLSDQGQDGAHFILQRYLDSLTSYAESSFGHGSTQNLEDLSSRPSPLEEKPALIDDGPPIHLATSSSAEQSSHPSASTYGSGPSDQPVTYPKSLQEEPSLRALSINSEPIVEPAFAPSDVSWCKGRANPISIPHPQHASERHTDLVYALCQTRSFIISGSRDGSIRVWNASTRRLAYAPLLGHNSSVFGMVADHETDMLVSCAGNGSLIVWQLSTGDMKGNIKQAHGDSILSIKLNSQYVVTTSKDCTAKLWARSFLQSLEQRRGSEPFPHSVLRGHKGAVNAVVLTESEAITACGDRTIRVFDIESGTCIKQISSHEKKIVSLALSPDGQYIISAGGDLDVFIHHKQSGRPISRWRSHDDLIRALMVIHEENLIVTGSYDESVAIWAYDDGGTWRKERCLDVKETQRVLGLDLKQQERTHDFTESVRNAVVTGTEIAALSSGVVFCMFSSERQILCGAGCTIVGWRFGDPFEEDEEQHVSRTESSESRRKLKGMRQLLLQHIKDRF</sequence>
<dbReference type="PROSITE" id="PS50294">
    <property type="entry name" value="WD_REPEATS_REGION"/>
    <property type="match status" value="1"/>
</dbReference>
<feature type="repeat" description="WD" evidence="3">
    <location>
        <begin position="448"/>
        <end position="487"/>
    </location>
</feature>
<name>A0ABY0FUA0_9PLEO</name>
<feature type="repeat" description="WD" evidence="3">
    <location>
        <begin position="313"/>
        <end position="352"/>
    </location>
</feature>
<dbReference type="PROSITE" id="PS50082">
    <property type="entry name" value="WD_REPEATS_2"/>
    <property type="match status" value="5"/>
</dbReference>
<dbReference type="InterPro" id="IPR036322">
    <property type="entry name" value="WD40_repeat_dom_sf"/>
</dbReference>
<evidence type="ECO:0000256" key="2">
    <source>
        <dbReference type="ARBA" id="ARBA00022737"/>
    </source>
</evidence>
<dbReference type="InterPro" id="IPR001680">
    <property type="entry name" value="WD40_rpt"/>
</dbReference>
<dbReference type="PANTHER" id="PTHR44019:SF8">
    <property type="entry name" value="POC1 CENTRIOLAR PROTEIN HOMOLOG"/>
    <property type="match status" value="1"/>
</dbReference>
<evidence type="ECO:0000313" key="6">
    <source>
        <dbReference type="EMBL" id="RYN88235.1"/>
    </source>
</evidence>
<keyword evidence="1 3" id="KW-0853">WD repeat</keyword>
<dbReference type="InterPro" id="IPR050505">
    <property type="entry name" value="WDR55/POC1"/>
</dbReference>
<feature type="repeat" description="WD" evidence="3">
    <location>
        <begin position="354"/>
        <end position="395"/>
    </location>
</feature>
<dbReference type="Pfam" id="PF17111">
    <property type="entry name" value="PigL_N"/>
    <property type="match status" value="1"/>
</dbReference>